<keyword evidence="2" id="KW-1185">Reference proteome</keyword>
<accession>A0ABD0P7Y2</accession>
<dbReference type="EMBL" id="JAMKFB020000017">
    <property type="protein sequence ID" value="KAL0170040.1"/>
    <property type="molecule type" value="Genomic_DNA"/>
</dbReference>
<feature type="non-terminal residue" evidence="1">
    <location>
        <position position="123"/>
    </location>
</feature>
<protein>
    <submittedName>
        <fullName evidence="1">Uncharacterized protein</fullName>
    </submittedName>
</protein>
<dbReference type="InterPro" id="IPR035992">
    <property type="entry name" value="Ricin_B-like_lectins"/>
</dbReference>
<reference evidence="1 2" key="1">
    <citation type="submission" date="2024-05" db="EMBL/GenBank/DDBJ databases">
        <title>Genome sequencing and assembly of Indian major carp, Cirrhinus mrigala (Hamilton, 1822).</title>
        <authorList>
            <person name="Mohindra V."/>
            <person name="Chowdhury L.M."/>
            <person name="Lal K."/>
            <person name="Jena J.K."/>
        </authorList>
    </citation>
    <scope>NUCLEOTIDE SEQUENCE [LARGE SCALE GENOMIC DNA]</scope>
    <source>
        <strain evidence="1">CM1030</strain>
        <tissue evidence="1">Blood</tissue>
    </source>
</reference>
<sequence>AETGCMMSLSGALDDLKLLRVQVLDETGGPEQIWVYENGLLRCKVHQTLIIFVLRASVTLALLTEHNHRLSCFVSSAGGGLLCGDVWRLNISPEPGKENHFWSITGDGIIRNNLKPDLVLEVK</sequence>
<dbReference type="InterPro" id="IPR050252">
    <property type="entry name" value="Beta/Gamma-Crystallin"/>
</dbReference>
<dbReference type="AlphaFoldDB" id="A0ABD0P7Y2"/>
<feature type="non-terminal residue" evidence="1">
    <location>
        <position position="1"/>
    </location>
</feature>
<name>A0ABD0P7Y2_CIRMR</name>
<evidence type="ECO:0000313" key="2">
    <source>
        <dbReference type="Proteomes" id="UP001529510"/>
    </source>
</evidence>
<dbReference type="Proteomes" id="UP001529510">
    <property type="component" value="Unassembled WGS sequence"/>
</dbReference>
<dbReference type="SUPFAM" id="SSF50370">
    <property type="entry name" value="Ricin B-like lectins"/>
    <property type="match status" value="1"/>
</dbReference>
<gene>
    <name evidence="1" type="ORF">M9458_034636</name>
</gene>
<proteinExistence type="predicted"/>
<organism evidence="1 2">
    <name type="scientific">Cirrhinus mrigala</name>
    <name type="common">Mrigala</name>
    <dbReference type="NCBI Taxonomy" id="683832"/>
    <lineage>
        <taxon>Eukaryota</taxon>
        <taxon>Metazoa</taxon>
        <taxon>Chordata</taxon>
        <taxon>Craniata</taxon>
        <taxon>Vertebrata</taxon>
        <taxon>Euteleostomi</taxon>
        <taxon>Actinopterygii</taxon>
        <taxon>Neopterygii</taxon>
        <taxon>Teleostei</taxon>
        <taxon>Ostariophysi</taxon>
        <taxon>Cypriniformes</taxon>
        <taxon>Cyprinidae</taxon>
        <taxon>Labeoninae</taxon>
        <taxon>Labeonini</taxon>
        <taxon>Cirrhinus</taxon>
    </lineage>
</organism>
<comment type="caution">
    <text evidence="1">The sequence shown here is derived from an EMBL/GenBank/DDBJ whole genome shotgun (WGS) entry which is preliminary data.</text>
</comment>
<evidence type="ECO:0000313" key="1">
    <source>
        <dbReference type="EMBL" id="KAL0170040.1"/>
    </source>
</evidence>
<dbReference type="PANTHER" id="PTHR11818:SF2">
    <property type="entry name" value="BETA_GAMMA CRYSTALLIN DOMAIN-CONTAINING PROTEIN 1"/>
    <property type="match status" value="1"/>
</dbReference>
<dbReference type="PANTHER" id="PTHR11818">
    <property type="entry name" value="BETA/GAMMA CRYSTALLIN"/>
    <property type="match status" value="1"/>
</dbReference>